<dbReference type="PRINTS" id="PR00035">
    <property type="entry name" value="HTHGNTR"/>
</dbReference>
<dbReference type="PROSITE" id="PS50949">
    <property type="entry name" value="HTH_GNTR"/>
    <property type="match status" value="1"/>
</dbReference>
<evidence type="ECO:0000256" key="1">
    <source>
        <dbReference type="ARBA" id="ARBA00023015"/>
    </source>
</evidence>
<dbReference type="SMART" id="SM00345">
    <property type="entry name" value="HTH_GNTR"/>
    <property type="match status" value="1"/>
</dbReference>
<feature type="domain" description="HTH gntR-type" evidence="4">
    <location>
        <begin position="22"/>
        <end position="90"/>
    </location>
</feature>
<dbReference type="CDD" id="cd07377">
    <property type="entry name" value="WHTH_GntR"/>
    <property type="match status" value="1"/>
</dbReference>
<dbReference type="SUPFAM" id="SSF46785">
    <property type="entry name" value="Winged helix' DNA-binding domain"/>
    <property type="match status" value="1"/>
</dbReference>
<sequence length="397" mass="43588">MTSFEADSTVAANGSAPRPNALSKYEVIYQELQNKILSGTYAVGDRLPSESALVRMYGVSRPTAAKALQELVVSGLIERKAGSGSFVSDKKRTKASERTVPQLGLLMPGLENTEIFEMISGQLASLARNRDYTLVWGGLHGSYGKLNNPEPENTFKLCRQLIERKVNGVFFAPFECSKSKEEINRKVLDELSQAGITVVLLDRDVHAFPRRSNWDLVGIDNLAAGYMMADHLLKLGCRKLCFFTRPYAAPTVDARIAGIREALLRHGVRPEAKWVIEGNPEDPAVIADMMAGNRWDACICGNDRTAAQVLQSLMRRGVRVPGDIRLAGFDDVKYATLIAVPLTTVYQPCDEIATLAFEAMLRRMDNPLAPACSFVATPRLVVRESCGTYTATDRGPA</sequence>
<dbReference type="InterPro" id="IPR036388">
    <property type="entry name" value="WH-like_DNA-bd_sf"/>
</dbReference>
<dbReference type="RefSeq" id="WP_185676191.1">
    <property type="nucleotide sequence ID" value="NZ_JACHVB010000035.1"/>
</dbReference>
<evidence type="ECO:0000256" key="2">
    <source>
        <dbReference type="ARBA" id="ARBA00023125"/>
    </source>
</evidence>
<keyword evidence="2" id="KW-0238">DNA-binding</keyword>
<dbReference type="Proteomes" id="UP000546464">
    <property type="component" value="Unassembled WGS sequence"/>
</dbReference>
<keyword evidence="3" id="KW-0804">Transcription</keyword>
<proteinExistence type="predicted"/>
<evidence type="ECO:0000259" key="4">
    <source>
        <dbReference type="PROSITE" id="PS50949"/>
    </source>
</evidence>
<dbReference type="CDD" id="cd06267">
    <property type="entry name" value="PBP1_LacI_sugar_binding-like"/>
    <property type="match status" value="1"/>
</dbReference>
<keyword evidence="6" id="KW-1185">Reference proteome</keyword>
<dbReference type="Gene3D" id="1.10.10.10">
    <property type="entry name" value="Winged helix-like DNA-binding domain superfamily/Winged helix DNA-binding domain"/>
    <property type="match status" value="1"/>
</dbReference>
<organism evidence="5 6">
    <name type="scientific">Ruficoccus amylovorans</name>
    <dbReference type="NCBI Taxonomy" id="1804625"/>
    <lineage>
        <taxon>Bacteria</taxon>
        <taxon>Pseudomonadati</taxon>
        <taxon>Verrucomicrobiota</taxon>
        <taxon>Opitutia</taxon>
        <taxon>Puniceicoccales</taxon>
        <taxon>Cerasicoccaceae</taxon>
        <taxon>Ruficoccus</taxon>
    </lineage>
</organism>
<gene>
    <name evidence="5" type="ORF">H5P28_13280</name>
</gene>
<dbReference type="GO" id="GO:0003700">
    <property type="term" value="F:DNA-binding transcription factor activity"/>
    <property type="evidence" value="ECO:0007669"/>
    <property type="project" value="InterPro"/>
</dbReference>
<dbReference type="Gene3D" id="3.40.50.2300">
    <property type="match status" value="2"/>
</dbReference>
<dbReference type="SUPFAM" id="SSF53822">
    <property type="entry name" value="Periplasmic binding protein-like I"/>
    <property type="match status" value="1"/>
</dbReference>
<accession>A0A842HI56</accession>
<dbReference type="PANTHER" id="PTHR30146">
    <property type="entry name" value="LACI-RELATED TRANSCRIPTIONAL REPRESSOR"/>
    <property type="match status" value="1"/>
</dbReference>
<dbReference type="Pfam" id="PF00392">
    <property type="entry name" value="GntR"/>
    <property type="match status" value="1"/>
</dbReference>
<dbReference type="GO" id="GO:0000976">
    <property type="term" value="F:transcription cis-regulatory region binding"/>
    <property type="evidence" value="ECO:0007669"/>
    <property type="project" value="TreeGrafter"/>
</dbReference>
<protein>
    <submittedName>
        <fullName evidence="5">Substrate-binding domain-containing protein</fullName>
    </submittedName>
</protein>
<evidence type="ECO:0000256" key="3">
    <source>
        <dbReference type="ARBA" id="ARBA00023163"/>
    </source>
</evidence>
<dbReference type="InterPro" id="IPR046335">
    <property type="entry name" value="LacI/GalR-like_sensor"/>
</dbReference>
<name>A0A842HI56_9BACT</name>
<reference evidence="5 6" key="1">
    <citation type="submission" date="2020-07" db="EMBL/GenBank/DDBJ databases">
        <authorList>
            <person name="Feng X."/>
        </authorList>
    </citation>
    <scope>NUCLEOTIDE SEQUENCE [LARGE SCALE GENOMIC DNA]</scope>
    <source>
        <strain evidence="5 6">JCM31066</strain>
    </source>
</reference>
<evidence type="ECO:0000313" key="6">
    <source>
        <dbReference type="Proteomes" id="UP000546464"/>
    </source>
</evidence>
<dbReference type="EMBL" id="JACHVB010000035">
    <property type="protein sequence ID" value="MBC2595234.1"/>
    <property type="molecule type" value="Genomic_DNA"/>
</dbReference>
<dbReference type="InterPro" id="IPR036390">
    <property type="entry name" value="WH_DNA-bd_sf"/>
</dbReference>
<dbReference type="InterPro" id="IPR028082">
    <property type="entry name" value="Peripla_BP_I"/>
</dbReference>
<dbReference type="PANTHER" id="PTHR30146:SF109">
    <property type="entry name" value="HTH-TYPE TRANSCRIPTIONAL REGULATOR GALS"/>
    <property type="match status" value="1"/>
</dbReference>
<dbReference type="AlphaFoldDB" id="A0A842HI56"/>
<evidence type="ECO:0000313" key="5">
    <source>
        <dbReference type="EMBL" id="MBC2595234.1"/>
    </source>
</evidence>
<dbReference type="Pfam" id="PF13377">
    <property type="entry name" value="Peripla_BP_3"/>
    <property type="match status" value="1"/>
</dbReference>
<comment type="caution">
    <text evidence="5">The sequence shown here is derived from an EMBL/GenBank/DDBJ whole genome shotgun (WGS) entry which is preliminary data.</text>
</comment>
<dbReference type="InterPro" id="IPR000524">
    <property type="entry name" value="Tscrpt_reg_HTH_GntR"/>
</dbReference>
<keyword evidence="1" id="KW-0805">Transcription regulation</keyword>